<feature type="region of interest" description="Disordered" evidence="1">
    <location>
        <begin position="61"/>
        <end position="120"/>
    </location>
</feature>
<accession>A0A7S3YRD1</accession>
<dbReference type="InterPro" id="IPR014876">
    <property type="entry name" value="DEK_C"/>
</dbReference>
<organism evidence="3">
    <name type="scientific">Lotharella globosa</name>
    <dbReference type="NCBI Taxonomy" id="91324"/>
    <lineage>
        <taxon>Eukaryota</taxon>
        <taxon>Sar</taxon>
        <taxon>Rhizaria</taxon>
        <taxon>Cercozoa</taxon>
        <taxon>Chlorarachniophyceae</taxon>
        <taxon>Lotharella</taxon>
    </lineage>
</organism>
<gene>
    <name evidence="3" type="ORF">LGLO00237_LOCUS10884</name>
</gene>
<evidence type="ECO:0000256" key="1">
    <source>
        <dbReference type="SAM" id="MobiDB-lite"/>
    </source>
</evidence>
<protein>
    <recommendedName>
        <fullName evidence="2">DEK-C domain-containing protein</fullName>
    </recommendedName>
</protein>
<evidence type="ECO:0000313" key="3">
    <source>
        <dbReference type="EMBL" id="CAE0659308.1"/>
    </source>
</evidence>
<proteinExistence type="predicted"/>
<dbReference type="PROSITE" id="PS51998">
    <property type="entry name" value="DEK_C"/>
    <property type="match status" value="1"/>
</dbReference>
<feature type="domain" description="DEK-C" evidence="2">
    <location>
        <begin position="3"/>
        <end position="61"/>
    </location>
</feature>
<dbReference type="SUPFAM" id="SSF109715">
    <property type="entry name" value="DEK C-terminal domain"/>
    <property type="match status" value="1"/>
</dbReference>
<feature type="compositionally biased region" description="Acidic residues" evidence="1">
    <location>
        <begin position="66"/>
        <end position="80"/>
    </location>
</feature>
<evidence type="ECO:0000259" key="2">
    <source>
        <dbReference type="PROSITE" id="PS51998"/>
    </source>
</evidence>
<sequence>MADIDSAELKDKLFRILKDVDLNTFTKKAARYKLEETLELERNALKTRKREINEYLEEYLASLDDKEGDAEEEEEEEEEEPPAKKSKKRKKPAQTTDEEKKKQPTHSCITRSGATVPKKLKDRQADVMSRSEFLNGAESLEIDLWGNKLKGLPRSFTSGNLGWYLCGKIEVPINGRTVWAQAGLNVTIPGSKEWDNDMDDE</sequence>
<dbReference type="AlphaFoldDB" id="A0A7S3YRD1"/>
<dbReference type="Pfam" id="PF08766">
    <property type="entry name" value="DEK_C"/>
    <property type="match status" value="1"/>
</dbReference>
<name>A0A7S3YRD1_9EUKA</name>
<dbReference type="EMBL" id="HBIV01014883">
    <property type="protein sequence ID" value="CAE0659308.1"/>
    <property type="molecule type" value="Transcribed_RNA"/>
</dbReference>
<reference evidence="3" key="1">
    <citation type="submission" date="2021-01" db="EMBL/GenBank/DDBJ databases">
        <authorList>
            <person name="Corre E."/>
            <person name="Pelletier E."/>
            <person name="Niang G."/>
            <person name="Scheremetjew M."/>
            <person name="Finn R."/>
            <person name="Kale V."/>
            <person name="Holt S."/>
            <person name="Cochrane G."/>
            <person name="Meng A."/>
            <person name="Brown T."/>
            <person name="Cohen L."/>
        </authorList>
    </citation>
    <scope>NUCLEOTIDE SEQUENCE</scope>
    <source>
        <strain evidence="3">CCCM811</strain>
    </source>
</reference>